<sequence>MKKIVAVPLNEQRSSTYKKLFGVSLQDLQQQGLTENGIPAIVGDIVEYLTKHGLTQEGLFRVNGNVKVVEQLRWKFESGVPVELGKDGDVCSAASLLKLFLRELPERVITSALQPRFIQLFQDDRNDAQDSSLRALIKELPDVHYCLLKYLCQFLTEVAKHHVQNRMNVHNLATVFGPNCFHVPPGLEGMKEQDICNKIMAKLLENYDTLFEVEYTGNDNQRCENMARIIIVKEASCKNPLPILLTKDLDMQKPSLKTRIPKSRSEGSIQSHRVPQPELSDGVPQVSLRLSRRKPYWNDVNSAEDASGAKLVSSTHVSQVSNVSTTGELLERTIRSAVEQHLFDVNGPGGQSSEDSESGTSSASSSTSARQRRRQSKEQDEVRRSRDVGLIDKENIPSGFSSLEDCILSAQEVEKLYENTSGCVGERGKPKRQKSSSKLSELNENQDGLVNMESLNSTPSHERAGPDDVELMSDESKENEKDGRHTQHFENPTMKIQEHSGITDTKLQRTQDADEQQESFVSEVPELDLTALCDEKSWEEPVPTFSWQQENVDSDEAHLSPQAGRLIRQLLDEDSDPMLSPRFYAYGQSRQYLDDTEVPPSPPNSHSFMRRRSSSLGSYDDEQEDLTPAQLTRRIQSLKKKIRKFEDRFEEERKYRPSHSDKAANPEVLKWTNDLAKFRKQLKESKLKISEEDLTPRMRQRSNTLPKSFGSQLEKEEEKKQELMDKVIKPSVEATLESIQRKLQEKRTETSRPEDIKDMTKDQIANEKVALQKALLYYESIHGRPVTKNERQVMKPLYDRYRLVKQILSRANTIPIIGSPSSKRRSPLLQPIIEGETASFFKEIKEEDEGSEDDSNTKPDFTVTLKTDFSARCFLDQFEDDADGFISPMDDKIPSKCSQDTGLSNLHAASIPELLEHLQEMREQKKRIRKKLRDFEDNFFRQNGRSVQKEDRTPMAEEYNEYKHIKAKLRLLEVLISKRDTDSKSM</sequence>
<feature type="region of interest" description="Disordered" evidence="3">
    <location>
        <begin position="303"/>
        <end position="326"/>
    </location>
</feature>
<feature type="region of interest" description="Disordered" evidence="3">
    <location>
        <begin position="343"/>
        <end position="395"/>
    </location>
</feature>
<feature type="domain" description="Rho-GAP" evidence="4">
    <location>
        <begin position="23"/>
        <end position="211"/>
    </location>
</feature>
<feature type="region of interest" description="Disordered" evidence="3">
    <location>
        <begin position="258"/>
        <end position="284"/>
    </location>
</feature>
<feature type="compositionally biased region" description="Low complexity" evidence="3">
    <location>
        <begin position="358"/>
        <end position="369"/>
    </location>
</feature>
<protein>
    <recommendedName>
        <fullName evidence="4">Rho-GAP domain-containing protein</fullName>
    </recommendedName>
</protein>
<evidence type="ECO:0000313" key="5">
    <source>
        <dbReference type="Ensembl" id="ENSFCTP00005040970.1"/>
    </source>
</evidence>
<dbReference type="InterPro" id="IPR039102">
    <property type="entry name" value="FAM13"/>
</dbReference>
<dbReference type="Pfam" id="PF26116">
    <property type="entry name" value="FAM13A"/>
    <property type="match status" value="1"/>
</dbReference>
<feature type="compositionally biased region" description="Basic and acidic residues" evidence="3">
    <location>
        <begin position="376"/>
        <end position="395"/>
    </location>
</feature>
<keyword evidence="2" id="KW-0175">Coiled coil</keyword>
<dbReference type="PANTHER" id="PTHR15904">
    <property type="entry name" value="FAM13"/>
    <property type="match status" value="1"/>
</dbReference>
<reference evidence="5" key="3">
    <citation type="submission" date="2025-09" db="UniProtKB">
        <authorList>
            <consortium name="Ensembl"/>
        </authorList>
    </citation>
    <scope>IDENTIFICATION</scope>
    <source>
        <strain evidence="5">breed Abyssinian</strain>
    </source>
</reference>
<evidence type="ECO:0000256" key="3">
    <source>
        <dbReference type="SAM" id="MobiDB-lite"/>
    </source>
</evidence>
<accession>A0ABI7Z1P2</accession>
<dbReference type="Ensembl" id="ENSFCTT00005055613.1">
    <property type="protein sequence ID" value="ENSFCTP00005040970.1"/>
    <property type="gene ID" value="ENSFCTG00005019012.1"/>
</dbReference>
<dbReference type="SUPFAM" id="SSF48350">
    <property type="entry name" value="GTPase activation domain, GAP"/>
    <property type="match status" value="1"/>
</dbReference>
<dbReference type="Proteomes" id="UP000823872">
    <property type="component" value="Chromosome B1"/>
</dbReference>
<feature type="compositionally biased region" description="Polar residues" evidence="3">
    <location>
        <begin position="701"/>
        <end position="711"/>
    </location>
</feature>
<dbReference type="SMART" id="SM00324">
    <property type="entry name" value="RhoGAP"/>
    <property type="match status" value="1"/>
</dbReference>
<gene>
    <name evidence="5" type="primary">FAM13A</name>
</gene>
<dbReference type="InterPro" id="IPR008936">
    <property type="entry name" value="Rho_GTPase_activation_prot"/>
</dbReference>
<proteinExistence type="inferred from homology"/>
<feature type="region of interest" description="Disordered" evidence="3">
    <location>
        <begin position="591"/>
        <end position="627"/>
    </location>
</feature>
<feature type="compositionally biased region" description="Polar residues" evidence="3">
    <location>
        <begin position="436"/>
        <end position="459"/>
    </location>
</feature>
<organism evidence="5 6">
    <name type="scientific">Felis catus</name>
    <name type="common">Cat</name>
    <name type="synonym">Felis silvestris catus</name>
    <dbReference type="NCBI Taxonomy" id="9685"/>
    <lineage>
        <taxon>Eukaryota</taxon>
        <taxon>Metazoa</taxon>
        <taxon>Chordata</taxon>
        <taxon>Craniata</taxon>
        <taxon>Vertebrata</taxon>
        <taxon>Euteleostomi</taxon>
        <taxon>Mammalia</taxon>
        <taxon>Eutheria</taxon>
        <taxon>Laurasiatheria</taxon>
        <taxon>Carnivora</taxon>
        <taxon>Feliformia</taxon>
        <taxon>Felidae</taxon>
        <taxon>Felinae</taxon>
        <taxon>Felis</taxon>
    </lineage>
</organism>
<dbReference type="CDD" id="cd04393">
    <property type="entry name" value="RhoGAP_FAM13A1a"/>
    <property type="match status" value="1"/>
</dbReference>
<evidence type="ECO:0000313" key="6">
    <source>
        <dbReference type="Proteomes" id="UP000823872"/>
    </source>
</evidence>
<evidence type="ECO:0000259" key="4">
    <source>
        <dbReference type="PROSITE" id="PS50238"/>
    </source>
</evidence>
<comment type="similarity">
    <text evidence="1">Belongs to the FAM13 family.</text>
</comment>
<dbReference type="PANTHER" id="PTHR15904:SF18">
    <property type="entry name" value="PROTEIN FAM13A"/>
    <property type="match status" value="1"/>
</dbReference>
<name>A0ABI7Z1P2_FELCA</name>
<dbReference type="Gene3D" id="1.10.555.10">
    <property type="entry name" value="Rho GTPase activation protein"/>
    <property type="match status" value="1"/>
</dbReference>
<keyword evidence="6" id="KW-1185">Reference proteome</keyword>
<reference evidence="5 6" key="1">
    <citation type="submission" date="2021-02" db="EMBL/GenBank/DDBJ databases">
        <title>Safari Cat Assemblies.</title>
        <authorList>
            <person name="Bredemeyer K.R."/>
            <person name="Murphy W.J."/>
        </authorList>
    </citation>
    <scope>NUCLEOTIDE SEQUENCE [LARGE SCALE GENOMIC DNA]</scope>
</reference>
<feature type="compositionally biased region" description="Basic and acidic residues" evidence="3">
    <location>
        <begin position="474"/>
        <end position="488"/>
    </location>
</feature>
<dbReference type="Pfam" id="PF00620">
    <property type="entry name" value="RhoGAP"/>
    <property type="match status" value="1"/>
</dbReference>
<feature type="region of interest" description="Disordered" evidence="3">
    <location>
        <begin position="689"/>
        <end position="722"/>
    </location>
</feature>
<feature type="region of interest" description="Disordered" evidence="3">
    <location>
        <begin position="422"/>
        <end position="497"/>
    </location>
</feature>
<dbReference type="InterPro" id="IPR000198">
    <property type="entry name" value="RhoGAP_dom"/>
</dbReference>
<feature type="compositionally biased region" description="Basic and acidic residues" evidence="3">
    <location>
        <begin position="713"/>
        <end position="722"/>
    </location>
</feature>
<dbReference type="PROSITE" id="PS50238">
    <property type="entry name" value="RHOGAP"/>
    <property type="match status" value="1"/>
</dbReference>
<reference evidence="5" key="2">
    <citation type="submission" date="2025-08" db="UniProtKB">
        <authorList>
            <consortium name="Ensembl"/>
        </authorList>
    </citation>
    <scope>IDENTIFICATION</scope>
    <source>
        <strain evidence="5">breed Abyssinian</strain>
    </source>
</reference>
<feature type="compositionally biased region" description="Polar residues" evidence="3">
    <location>
        <begin position="312"/>
        <end position="326"/>
    </location>
</feature>
<dbReference type="GeneTree" id="ENSGT00950000183033"/>
<evidence type="ECO:0000256" key="1">
    <source>
        <dbReference type="ARBA" id="ARBA00007549"/>
    </source>
</evidence>
<feature type="coiled-coil region" evidence="2">
    <location>
        <begin position="911"/>
        <end position="938"/>
    </location>
</feature>
<evidence type="ECO:0000256" key="2">
    <source>
        <dbReference type="SAM" id="Coils"/>
    </source>
</evidence>
<dbReference type="InterPro" id="IPR059029">
    <property type="entry name" value="FAM13A_dom"/>
</dbReference>